<dbReference type="InterPro" id="IPR008513">
    <property type="entry name" value="tRNA(Met)_cyd_acetate_ligase"/>
</dbReference>
<name>A0A9Q2D0B7_9STAP</name>
<dbReference type="GO" id="GO:0006400">
    <property type="term" value="P:tRNA modification"/>
    <property type="evidence" value="ECO:0007669"/>
    <property type="project" value="UniProtKB-UniRule"/>
</dbReference>
<evidence type="ECO:0000313" key="6">
    <source>
        <dbReference type="Proteomes" id="UP000579136"/>
    </source>
</evidence>
<organism evidence="5 6">
    <name type="scientific">Nosocomiicoccus ampullae</name>
    <dbReference type="NCBI Taxonomy" id="489910"/>
    <lineage>
        <taxon>Bacteria</taxon>
        <taxon>Bacillati</taxon>
        <taxon>Bacillota</taxon>
        <taxon>Bacilli</taxon>
        <taxon>Bacillales</taxon>
        <taxon>Staphylococcaceae</taxon>
        <taxon>Nosocomiicoccus</taxon>
    </lineage>
</organism>
<evidence type="ECO:0000313" key="5">
    <source>
        <dbReference type="EMBL" id="MBB5176144.1"/>
    </source>
</evidence>
<evidence type="ECO:0000256" key="1">
    <source>
        <dbReference type="ARBA" id="ARBA00022555"/>
    </source>
</evidence>
<dbReference type="SUPFAM" id="SSF52374">
    <property type="entry name" value="Nucleotidylyl transferase"/>
    <property type="match status" value="1"/>
</dbReference>
<comment type="function">
    <text evidence="4">Catalyzes the formation of N(4)-acetylcytidine (ac(4)C) at the wobble position of elongator tRNA(Met), using acetate and ATP as substrates. First activates an acetate ion to form acetyladenylate (Ac-AMP) and then transfers the acetyl group to tRNA to form ac(4)C34.</text>
</comment>
<dbReference type="EC" id="6.3.4.-" evidence="4"/>
<keyword evidence="4" id="KW-0694">RNA-binding</keyword>
<keyword evidence="4" id="KW-0963">Cytoplasm</keyword>
<dbReference type="RefSeq" id="WP_183674120.1">
    <property type="nucleotide sequence ID" value="NZ_CBCRYX010000004.1"/>
</dbReference>
<proteinExistence type="inferred from homology"/>
<dbReference type="HAMAP" id="MF_01539">
    <property type="entry name" value="TmcAL"/>
    <property type="match status" value="1"/>
</dbReference>
<dbReference type="Proteomes" id="UP000579136">
    <property type="component" value="Unassembled WGS sequence"/>
</dbReference>
<dbReference type="GO" id="GO:0005524">
    <property type="term" value="F:ATP binding"/>
    <property type="evidence" value="ECO:0007669"/>
    <property type="project" value="UniProtKB-KW"/>
</dbReference>
<protein>
    <recommendedName>
        <fullName evidence="4">tRNA(Met) cytidine acetate ligase</fullName>
        <ecNumber evidence="4">6.3.4.-</ecNumber>
    </recommendedName>
</protein>
<feature type="binding site" evidence="4">
    <location>
        <position position="176"/>
    </location>
    <ligand>
        <name>ATP</name>
        <dbReference type="ChEBI" id="CHEBI:30616"/>
    </ligand>
</feature>
<comment type="catalytic activity">
    <reaction evidence="4">
        <text>cytidine(34) in elongator tRNA(Met) + acetate + ATP = N(4)-acetylcytidine(34) in elongator tRNA(Met) + AMP + diphosphate</text>
        <dbReference type="Rhea" id="RHEA:58144"/>
        <dbReference type="Rhea" id="RHEA-COMP:10693"/>
        <dbReference type="Rhea" id="RHEA-COMP:10694"/>
        <dbReference type="ChEBI" id="CHEBI:30089"/>
        <dbReference type="ChEBI" id="CHEBI:30616"/>
        <dbReference type="ChEBI" id="CHEBI:33019"/>
        <dbReference type="ChEBI" id="CHEBI:74900"/>
        <dbReference type="ChEBI" id="CHEBI:82748"/>
        <dbReference type="ChEBI" id="CHEBI:456215"/>
    </reaction>
</comment>
<feature type="binding site" evidence="4">
    <location>
        <position position="151"/>
    </location>
    <ligand>
        <name>ATP</name>
        <dbReference type="ChEBI" id="CHEBI:30616"/>
    </ligand>
</feature>
<dbReference type="NCBIfam" id="NF010191">
    <property type="entry name" value="PRK13670.1"/>
    <property type="match status" value="1"/>
</dbReference>
<feature type="binding site" evidence="4">
    <location>
        <position position="100"/>
    </location>
    <ligand>
        <name>ATP</name>
        <dbReference type="ChEBI" id="CHEBI:30616"/>
    </ligand>
</feature>
<dbReference type="Gene3D" id="3.40.50.620">
    <property type="entry name" value="HUPs"/>
    <property type="match status" value="1"/>
</dbReference>
<dbReference type="InterPro" id="IPR014729">
    <property type="entry name" value="Rossmann-like_a/b/a_fold"/>
</dbReference>
<dbReference type="GO" id="GO:0016879">
    <property type="term" value="F:ligase activity, forming carbon-nitrogen bonds"/>
    <property type="evidence" value="ECO:0007669"/>
    <property type="project" value="UniProtKB-UniRule"/>
</dbReference>
<evidence type="ECO:0000256" key="3">
    <source>
        <dbReference type="ARBA" id="ARBA00022694"/>
    </source>
</evidence>
<dbReference type="EMBL" id="JACHHF010000005">
    <property type="protein sequence ID" value="MBB5176144.1"/>
    <property type="molecule type" value="Genomic_DNA"/>
</dbReference>
<keyword evidence="6" id="KW-1185">Reference proteome</keyword>
<dbReference type="AlphaFoldDB" id="A0A9Q2D0B7"/>
<dbReference type="GO" id="GO:0005737">
    <property type="term" value="C:cytoplasm"/>
    <property type="evidence" value="ECO:0007669"/>
    <property type="project" value="UniProtKB-SubCell"/>
</dbReference>
<comment type="caution">
    <text evidence="4">Lacks conserved residue(s) required for the propagation of feature annotation.</text>
</comment>
<gene>
    <name evidence="4" type="primary">tmcAL</name>
    <name evidence="5" type="ORF">HNQ45_001031</name>
</gene>
<dbReference type="GO" id="GO:0000049">
    <property type="term" value="F:tRNA binding"/>
    <property type="evidence" value="ECO:0007669"/>
    <property type="project" value="UniProtKB-KW"/>
</dbReference>
<evidence type="ECO:0000256" key="4">
    <source>
        <dbReference type="HAMAP-Rule" id="MF_01539"/>
    </source>
</evidence>
<feature type="binding site" evidence="4">
    <location>
        <begin position="7"/>
        <end position="20"/>
    </location>
    <ligand>
        <name>ATP</name>
        <dbReference type="ChEBI" id="CHEBI:30616"/>
    </ligand>
</feature>
<sequence>MKILSLITEYNPFHNGHIYHIKKSKEIVDPDVTIAVMSGNYTQRGELAVTNKFNRAQAALDYVDLVVELPLLYATSFADDFAYGGMFTSKKLGASHIVFGSESNDIEALKSAYLKSKSISKNDLAPLLSNGYSYPRAISELTNEPTLKEPNNTLGMSYIKASDILNYNVSLHTVKRVGNHYNDNKLSQSEFSSATSLRQTLLNGDINQANQFMPKHFAEKIIRDGAVTNEVMFETLKVIIERSSIEDLKKIYTMTEGLEYRLKQQIIKASSYEDFINKIKTKRYTRTRLQRLLIYVLLNITNEDYNNYTPEKFRVLAMNQNGREYLSKIQDGSFITNVTKKDALDFYYEIKGTRIYNTLTNQRLNDFNQPVIIHST</sequence>
<keyword evidence="4" id="KW-0547">Nucleotide-binding</keyword>
<evidence type="ECO:0000256" key="2">
    <source>
        <dbReference type="ARBA" id="ARBA00022598"/>
    </source>
</evidence>
<keyword evidence="3 4" id="KW-0819">tRNA processing</keyword>
<keyword evidence="1 4" id="KW-0820">tRNA-binding</keyword>
<keyword evidence="4" id="KW-0067">ATP-binding</keyword>
<reference evidence="5 6" key="1">
    <citation type="submission" date="2020-08" db="EMBL/GenBank/DDBJ databases">
        <title>Genomic Encyclopedia of Type Strains, Phase IV (KMG-IV): sequencing the most valuable type-strain genomes for metagenomic binning, comparative biology and taxonomic classification.</title>
        <authorList>
            <person name="Goeker M."/>
        </authorList>
    </citation>
    <scope>NUCLEOTIDE SEQUENCE [LARGE SCALE GENOMIC DNA]</scope>
    <source>
        <strain evidence="5 6">DSM 19163</strain>
    </source>
</reference>
<dbReference type="PANTHER" id="PTHR37825:SF1">
    <property type="entry name" value="TRNA(MET) CYTIDINE ACETATE LIGASE"/>
    <property type="match status" value="1"/>
</dbReference>
<dbReference type="Pfam" id="PF05636">
    <property type="entry name" value="HIGH_NTase1"/>
    <property type="match status" value="1"/>
</dbReference>
<comment type="similarity">
    <text evidence="4">Belongs to the TmcAL family.</text>
</comment>
<dbReference type="PANTHER" id="PTHR37825">
    <property type="entry name" value="TRNA(MET) CYTIDINE ACETATE LIGASE"/>
    <property type="match status" value="1"/>
</dbReference>
<comment type="caution">
    <text evidence="5">The sequence shown here is derived from an EMBL/GenBank/DDBJ whole genome shotgun (WGS) entry which is preliminary data.</text>
</comment>
<keyword evidence="2 4" id="KW-0436">Ligase</keyword>
<comment type="subcellular location">
    <subcellularLocation>
        <location evidence="4">Cytoplasm</location>
    </subcellularLocation>
</comment>
<accession>A0A9Q2D0B7</accession>